<evidence type="ECO:0000256" key="1">
    <source>
        <dbReference type="SAM" id="Phobius"/>
    </source>
</evidence>
<feature type="transmembrane region" description="Helical" evidence="1">
    <location>
        <begin position="119"/>
        <end position="141"/>
    </location>
</feature>
<feature type="transmembrane region" description="Helical" evidence="1">
    <location>
        <begin position="153"/>
        <end position="171"/>
    </location>
</feature>
<gene>
    <name evidence="2" type="ORF">Vbra_22210</name>
</gene>
<proteinExistence type="predicted"/>
<sequence length="212" mass="22729">MSACSSGALDASRGASTVASARQMPAAASQTPEQLLGEAVAAFPPEEQLKINRFRSIDFYVVVLVHHLWFMIPALFLIGLIPWSLTAWALMTTLGYVASLAAFIKRLSGVTGPNASFSYGRVGVAHAILAISVAVWLHLLLCFPDTWGIGESALLSGLSVIIVVLCLLPLARVASPEAAFSRVCLEIVTVHVMLMVIEILSFLIYKLVTVAY</sequence>
<keyword evidence="3" id="KW-1185">Reference proteome</keyword>
<accession>A0A0G4GD09</accession>
<dbReference type="InParanoid" id="A0A0G4GD09"/>
<keyword evidence="1" id="KW-1133">Transmembrane helix</keyword>
<keyword evidence="1" id="KW-0812">Transmembrane</keyword>
<dbReference type="AlphaFoldDB" id="A0A0G4GD09"/>
<name>A0A0G4GD09_VITBC</name>
<protein>
    <submittedName>
        <fullName evidence="2">Uncharacterized protein</fullName>
    </submittedName>
</protein>
<evidence type="ECO:0000313" key="3">
    <source>
        <dbReference type="Proteomes" id="UP000041254"/>
    </source>
</evidence>
<evidence type="ECO:0000313" key="2">
    <source>
        <dbReference type="EMBL" id="CEM27070.1"/>
    </source>
</evidence>
<feature type="transmembrane region" description="Helical" evidence="1">
    <location>
        <begin position="183"/>
        <end position="205"/>
    </location>
</feature>
<organism evidence="2 3">
    <name type="scientific">Vitrella brassicaformis (strain CCMP3155)</name>
    <dbReference type="NCBI Taxonomy" id="1169540"/>
    <lineage>
        <taxon>Eukaryota</taxon>
        <taxon>Sar</taxon>
        <taxon>Alveolata</taxon>
        <taxon>Colpodellida</taxon>
        <taxon>Vitrellaceae</taxon>
        <taxon>Vitrella</taxon>
    </lineage>
</organism>
<keyword evidence="1" id="KW-0472">Membrane</keyword>
<feature type="transmembrane region" description="Helical" evidence="1">
    <location>
        <begin position="59"/>
        <end position="81"/>
    </location>
</feature>
<dbReference type="EMBL" id="CDMY01000626">
    <property type="protein sequence ID" value="CEM27070.1"/>
    <property type="molecule type" value="Genomic_DNA"/>
</dbReference>
<reference evidence="2 3" key="1">
    <citation type="submission" date="2014-11" db="EMBL/GenBank/DDBJ databases">
        <authorList>
            <person name="Zhu J."/>
            <person name="Qi W."/>
            <person name="Song R."/>
        </authorList>
    </citation>
    <scope>NUCLEOTIDE SEQUENCE [LARGE SCALE GENOMIC DNA]</scope>
</reference>
<dbReference type="PhylomeDB" id="A0A0G4GD09"/>
<feature type="transmembrane region" description="Helical" evidence="1">
    <location>
        <begin position="87"/>
        <end position="107"/>
    </location>
</feature>
<dbReference type="VEuPathDB" id="CryptoDB:Vbra_22210"/>
<dbReference type="Proteomes" id="UP000041254">
    <property type="component" value="Unassembled WGS sequence"/>
</dbReference>